<keyword evidence="1" id="KW-0472">Membrane</keyword>
<dbReference type="RefSeq" id="WP_310898518.1">
    <property type="nucleotide sequence ID" value="NZ_JAMQOS010000001.1"/>
</dbReference>
<dbReference type="Proteomes" id="UP001268864">
    <property type="component" value="Unassembled WGS sequence"/>
</dbReference>
<feature type="transmembrane region" description="Helical" evidence="1">
    <location>
        <begin position="50"/>
        <end position="71"/>
    </location>
</feature>
<evidence type="ECO:0000256" key="1">
    <source>
        <dbReference type="SAM" id="Phobius"/>
    </source>
</evidence>
<dbReference type="EMBL" id="JAMQOS010000001">
    <property type="protein sequence ID" value="MDS0280672.1"/>
    <property type="molecule type" value="Genomic_DNA"/>
</dbReference>
<gene>
    <name evidence="2" type="ORF">NDI86_00965</name>
</gene>
<reference evidence="2 3" key="1">
    <citation type="submission" date="2022-06" db="EMBL/GenBank/DDBJ databases">
        <title>Halomicroarcula sp. a new haloarchaeum isolate from saline soil.</title>
        <authorList>
            <person name="Strakova D."/>
            <person name="Galisteo C."/>
            <person name="Sanchez-Porro C."/>
            <person name="Ventosa A."/>
        </authorList>
    </citation>
    <scope>NUCLEOTIDE SEQUENCE [LARGE SCALE GENOMIC DNA]</scope>
    <source>
        <strain evidence="2 3">S3CR25-11</strain>
    </source>
</reference>
<keyword evidence="1" id="KW-0812">Transmembrane</keyword>
<organism evidence="2 3">
    <name type="scientific">Haloarcula onubensis</name>
    <dbReference type="NCBI Taxonomy" id="2950539"/>
    <lineage>
        <taxon>Archaea</taxon>
        <taxon>Methanobacteriati</taxon>
        <taxon>Methanobacteriota</taxon>
        <taxon>Stenosarchaea group</taxon>
        <taxon>Halobacteria</taxon>
        <taxon>Halobacteriales</taxon>
        <taxon>Haloarculaceae</taxon>
        <taxon>Haloarcula</taxon>
    </lineage>
</organism>
<comment type="caution">
    <text evidence="2">The sequence shown here is derived from an EMBL/GenBank/DDBJ whole genome shotgun (WGS) entry which is preliminary data.</text>
</comment>
<feature type="transmembrane region" description="Helical" evidence="1">
    <location>
        <begin position="7"/>
        <end position="25"/>
    </location>
</feature>
<proteinExistence type="predicted"/>
<sequence length="149" mass="15712">MNRPFSAIVGGFVGTAAMSVVLTILEVEVRYGLGVFDAIARFVRVPGDPVLGFAIYVFVGTFGWPLLFCSLERYVPLTLDPAVAGTLLGTVLWLGFAIIGRGALDGVVLLVYLATTLVAHLVYGFSMGAVYAELAARPSPSDDAVGDLQ</sequence>
<feature type="transmembrane region" description="Helical" evidence="1">
    <location>
        <begin position="110"/>
        <end position="132"/>
    </location>
</feature>
<feature type="transmembrane region" description="Helical" evidence="1">
    <location>
        <begin position="83"/>
        <end position="104"/>
    </location>
</feature>
<dbReference type="InterPro" id="IPR046739">
    <property type="entry name" value="DUF6789"/>
</dbReference>
<accession>A0ABU2FK94</accession>
<evidence type="ECO:0000313" key="3">
    <source>
        <dbReference type="Proteomes" id="UP001268864"/>
    </source>
</evidence>
<keyword evidence="3" id="KW-1185">Reference proteome</keyword>
<keyword evidence="1" id="KW-1133">Transmembrane helix</keyword>
<protein>
    <submittedName>
        <fullName evidence="2">Uncharacterized protein</fullName>
    </submittedName>
</protein>
<evidence type="ECO:0000313" key="2">
    <source>
        <dbReference type="EMBL" id="MDS0280672.1"/>
    </source>
</evidence>
<name>A0ABU2FK94_9EURY</name>
<dbReference type="Pfam" id="PF20587">
    <property type="entry name" value="DUF6789"/>
    <property type="match status" value="1"/>
</dbReference>